<protein>
    <submittedName>
        <fullName evidence="1">Uncharacterized protein</fullName>
    </submittedName>
</protein>
<proteinExistence type="predicted"/>
<organism evidence="1 2">
    <name type="scientific">Pyropia yezoensis</name>
    <name type="common">Susabi-nori</name>
    <name type="synonym">Porphyra yezoensis</name>
    <dbReference type="NCBI Taxonomy" id="2788"/>
    <lineage>
        <taxon>Eukaryota</taxon>
        <taxon>Rhodophyta</taxon>
        <taxon>Bangiophyceae</taxon>
        <taxon>Bangiales</taxon>
        <taxon>Bangiaceae</taxon>
        <taxon>Pyropia</taxon>
    </lineage>
</organism>
<dbReference type="EMBL" id="CM020620">
    <property type="protein sequence ID" value="KAK1867821.1"/>
    <property type="molecule type" value="Genomic_DNA"/>
</dbReference>
<keyword evidence="2" id="KW-1185">Reference proteome</keyword>
<gene>
    <name evidence="1" type="ORF">I4F81_010320</name>
</gene>
<dbReference type="Proteomes" id="UP000798662">
    <property type="component" value="Chromosome 3"/>
</dbReference>
<evidence type="ECO:0000313" key="1">
    <source>
        <dbReference type="EMBL" id="KAK1867821.1"/>
    </source>
</evidence>
<evidence type="ECO:0000313" key="2">
    <source>
        <dbReference type="Proteomes" id="UP000798662"/>
    </source>
</evidence>
<comment type="caution">
    <text evidence="1">The sequence shown here is derived from an EMBL/GenBank/DDBJ whole genome shotgun (WGS) entry which is preliminary data.</text>
</comment>
<reference evidence="1" key="1">
    <citation type="submission" date="2019-11" db="EMBL/GenBank/DDBJ databases">
        <title>Nori genome reveals adaptations in red seaweeds to the harsh intertidal environment.</title>
        <authorList>
            <person name="Wang D."/>
            <person name="Mao Y."/>
        </authorList>
    </citation>
    <scope>NUCLEOTIDE SEQUENCE</scope>
    <source>
        <tissue evidence="1">Gametophyte</tissue>
    </source>
</reference>
<name>A0ACC3CCU3_PYRYE</name>
<sequence length="358" mass="39080">MAAGRLDVLGRAVPHANLDTCDTGALAVGAAVPSPPVDHFNTVTVYTGLIVLLLNIMDGVLDRSVPFQMVWVSSPMLLLLYASGLPAWLYLANLMRTGGLEHSIEDEVLFGFFTVTIVWLYFKQFTIMWDLLWDWELFLAVAWARHHLAPLLPPRVPTAPAVGREGGHVARVRVLASRGFPPFPQWRAIGGELRASWTTLRRLQCVPLIVVGLYEVPVLLLFGISAAMAHLFVRVRTRGGNAALRGPSLAVIDVLVDLSTVLPRIPAWGLWVFAQAQSEESATEALVSMTAAANADTAREMAVAASDMNRLPLPVSDRQLLLTTVIVLANSVVDDWDWEGAALSPARRDKLATLWAAQ</sequence>
<accession>A0ACC3CCU3</accession>